<gene>
    <name evidence="1" type="ORF">PQO03_02510</name>
</gene>
<proteinExistence type="predicted"/>
<keyword evidence="2" id="KW-1185">Reference proteome</keyword>
<sequence>MKEVTGIISHRILLNFKVDPEIMRKILPIEFKPKVINGYCIAGICQVSLTNMRVKGAPALLGTSSNNAAHRIAVDTIKGEGVYVTRRDTDSWINSLSGGRIFPGVYNKTKFDLNVSGDNYKVTVHEQQNTLMSIDASVVKELPIGSVFETINDVSEFFKTGNIAWSPSDKKSKYDAIELATTHWQMEPLKVRNCYSSYFSDTSKFPEGSVTFDSAIIMRNINHSWVSRENLCQLCSL</sequence>
<accession>A0ABY7VSX8</accession>
<dbReference type="Proteomes" id="UP001214250">
    <property type="component" value="Chromosome 1"/>
</dbReference>
<protein>
    <submittedName>
        <fullName evidence="1">DUF2071 domain-containing protein</fullName>
    </submittedName>
</protein>
<organism evidence="1 2">
    <name type="scientific">Lentisphaera profundi</name>
    <dbReference type="NCBI Taxonomy" id="1658616"/>
    <lineage>
        <taxon>Bacteria</taxon>
        <taxon>Pseudomonadati</taxon>
        <taxon>Lentisphaerota</taxon>
        <taxon>Lentisphaeria</taxon>
        <taxon>Lentisphaerales</taxon>
        <taxon>Lentisphaeraceae</taxon>
        <taxon>Lentisphaera</taxon>
    </lineage>
</organism>
<evidence type="ECO:0000313" key="1">
    <source>
        <dbReference type="EMBL" id="WDE96832.1"/>
    </source>
</evidence>
<dbReference type="Pfam" id="PF09844">
    <property type="entry name" value="DUF2071"/>
    <property type="match status" value="1"/>
</dbReference>
<dbReference type="EMBL" id="CP117811">
    <property type="protein sequence ID" value="WDE96832.1"/>
    <property type="molecule type" value="Genomic_DNA"/>
</dbReference>
<reference evidence="1 2" key="1">
    <citation type="submission" date="2023-02" db="EMBL/GenBank/DDBJ databases">
        <title>Genome sequence of Lentisphaera profundi SAORIC-696.</title>
        <authorList>
            <person name="Kim e."/>
            <person name="Cho J.-C."/>
            <person name="Choi A."/>
            <person name="Kang I."/>
        </authorList>
    </citation>
    <scope>NUCLEOTIDE SEQUENCE [LARGE SCALE GENOMIC DNA]</scope>
    <source>
        <strain evidence="1 2">SAORIC-696</strain>
    </source>
</reference>
<dbReference type="InterPro" id="IPR018644">
    <property type="entry name" value="DUF2071"/>
</dbReference>
<name>A0ABY7VSX8_9BACT</name>
<evidence type="ECO:0000313" key="2">
    <source>
        <dbReference type="Proteomes" id="UP001214250"/>
    </source>
</evidence>
<dbReference type="RefSeq" id="WP_274150897.1">
    <property type="nucleotide sequence ID" value="NZ_CP117811.1"/>
</dbReference>